<dbReference type="InterPro" id="IPR052453">
    <property type="entry name" value="CONSTANS-like_ZF"/>
</dbReference>
<dbReference type="CDD" id="cd19821">
    <property type="entry name" value="Bbox1_BBX-like"/>
    <property type="match status" value="1"/>
</dbReference>
<feature type="compositionally biased region" description="Basic residues" evidence="5">
    <location>
        <begin position="278"/>
        <end position="293"/>
    </location>
</feature>
<keyword evidence="2 4" id="KW-0863">Zinc-finger</keyword>
<comment type="caution">
    <text evidence="7">The sequence shown here is derived from an EMBL/GenBank/DDBJ whole genome shotgun (WGS) entry which is preliminary data.</text>
</comment>
<dbReference type="SMART" id="SM00336">
    <property type="entry name" value="BBOX"/>
    <property type="match status" value="1"/>
</dbReference>
<dbReference type="GO" id="GO:0006355">
    <property type="term" value="P:regulation of DNA-templated transcription"/>
    <property type="evidence" value="ECO:0007669"/>
    <property type="project" value="TreeGrafter"/>
</dbReference>
<evidence type="ECO:0000256" key="4">
    <source>
        <dbReference type="PROSITE-ProRule" id="PRU00024"/>
    </source>
</evidence>
<dbReference type="Proteomes" id="UP000734854">
    <property type="component" value="Unassembled WGS sequence"/>
</dbReference>
<keyword evidence="1" id="KW-0479">Metal-binding</keyword>
<dbReference type="PANTHER" id="PTHR31874:SF1">
    <property type="entry name" value="ZINC FINGER PROTEIN CONSTANS-LIKE 6"/>
    <property type="match status" value="1"/>
</dbReference>
<evidence type="ECO:0000313" key="7">
    <source>
        <dbReference type="EMBL" id="KAG6539073.1"/>
    </source>
</evidence>
<feature type="compositionally biased region" description="Basic and acidic residues" evidence="5">
    <location>
        <begin position="456"/>
        <end position="468"/>
    </location>
</feature>
<proteinExistence type="predicted"/>
<organism evidence="7 8">
    <name type="scientific">Zingiber officinale</name>
    <name type="common">Ginger</name>
    <name type="synonym">Amomum zingiber</name>
    <dbReference type="NCBI Taxonomy" id="94328"/>
    <lineage>
        <taxon>Eukaryota</taxon>
        <taxon>Viridiplantae</taxon>
        <taxon>Streptophyta</taxon>
        <taxon>Embryophyta</taxon>
        <taxon>Tracheophyta</taxon>
        <taxon>Spermatophyta</taxon>
        <taxon>Magnoliopsida</taxon>
        <taxon>Liliopsida</taxon>
        <taxon>Zingiberales</taxon>
        <taxon>Zingiberaceae</taxon>
        <taxon>Zingiber</taxon>
    </lineage>
</organism>
<dbReference type="PROSITE" id="PS50119">
    <property type="entry name" value="ZF_BBOX"/>
    <property type="match status" value="1"/>
</dbReference>
<dbReference type="NCBIfam" id="TIGR01571">
    <property type="entry name" value="A_thal_Cys_rich"/>
    <property type="match status" value="1"/>
</dbReference>
<reference evidence="7 8" key="1">
    <citation type="submission" date="2020-08" db="EMBL/GenBank/DDBJ databases">
        <title>Plant Genome Project.</title>
        <authorList>
            <person name="Zhang R.-G."/>
        </authorList>
    </citation>
    <scope>NUCLEOTIDE SEQUENCE [LARGE SCALE GENOMIC DNA]</scope>
    <source>
        <tissue evidence="7">Rhizome</tissue>
    </source>
</reference>
<dbReference type="PANTHER" id="PTHR31874">
    <property type="entry name" value="CCT MOTIF FAMILY PROTEIN, EXPRESSED"/>
    <property type="match status" value="1"/>
</dbReference>
<sequence>MMAPCLYAVVGDDGDFSFIPPFSRMLHEVSWMRQAQHMIHRVTGDLVHPEDLCFFVLTFCDYSDDILQNFLMQGDGKFLSLSVWIKISHANTIAVSPNNPPPRPHLPDTIINRDNSSASCILTLTEAARARSFRGPRWKSRLRPMGEQKRMSSLFSSNGERDKAWSWDPVAPAKVHCSGPKSAHMSDLEKQRCGGALAGKTARSCDGCARCRARWYCAADDAFLCQTCDSSVHSANPLARRHRRLRLKYSWCSSGAAALDGNEEEDEENFDGPSWLRGFKRKARTPRKGKKGMAPRPPELAETSPSVEEEQLLYCVPGFDPATAEFRSASSGNEDTKPPVESDGSTPSSTTTVDAADRMAEYMPSDVEIAEFAANMESLLGEASGDDAAFSMERLGLLDNANYFTKELKAEPADEAEQNYPVSDELDKDMTRDSLELDFNCPGSSSTAEEEDELDVEKTEDQHDEPKTARLRLDYEAVISAWSANGSSPWTDGERPQINLANCWNDCMGEAADAAVREEDTVRGITTCFCPCVTFGQVAEIVDKGSCSCGANGALYALIMFATGGCACVYSCCYRSKLRAQYGLREEPCPDCLIHCCCCECCSLAQMYRELNRRGFDMSIGALAREHGKAGTNGNDIAAAASSHGPLKADRH</sequence>
<accession>A0A8J5LX85</accession>
<evidence type="ECO:0000313" key="8">
    <source>
        <dbReference type="Proteomes" id="UP000734854"/>
    </source>
</evidence>
<protein>
    <recommendedName>
        <fullName evidence="6">B box-type domain-containing protein</fullName>
    </recommendedName>
</protein>
<name>A0A8J5LX85_ZINOF</name>
<evidence type="ECO:0000256" key="5">
    <source>
        <dbReference type="SAM" id="MobiDB-lite"/>
    </source>
</evidence>
<feature type="region of interest" description="Disordered" evidence="5">
    <location>
        <begin position="262"/>
        <end position="307"/>
    </location>
</feature>
<evidence type="ECO:0000259" key="6">
    <source>
        <dbReference type="PROSITE" id="PS50119"/>
    </source>
</evidence>
<evidence type="ECO:0000256" key="2">
    <source>
        <dbReference type="ARBA" id="ARBA00022771"/>
    </source>
</evidence>
<feature type="domain" description="B box-type" evidence="6">
    <location>
        <begin position="200"/>
        <end position="247"/>
    </location>
</feature>
<dbReference type="GO" id="GO:0005634">
    <property type="term" value="C:nucleus"/>
    <property type="evidence" value="ECO:0007669"/>
    <property type="project" value="TreeGrafter"/>
</dbReference>
<feature type="region of interest" description="Disordered" evidence="5">
    <location>
        <begin position="439"/>
        <end position="468"/>
    </location>
</feature>
<dbReference type="AlphaFoldDB" id="A0A8J5LX85"/>
<dbReference type="Pfam" id="PF04749">
    <property type="entry name" value="PLAC8"/>
    <property type="match status" value="1"/>
</dbReference>
<dbReference type="Pfam" id="PF00643">
    <property type="entry name" value="zf-B_box"/>
    <property type="match status" value="1"/>
</dbReference>
<dbReference type="GO" id="GO:0008270">
    <property type="term" value="F:zinc ion binding"/>
    <property type="evidence" value="ECO:0007669"/>
    <property type="project" value="UniProtKB-KW"/>
</dbReference>
<dbReference type="InterPro" id="IPR000315">
    <property type="entry name" value="Znf_B-box"/>
</dbReference>
<keyword evidence="8" id="KW-1185">Reference proteome</keyword>
<evidence type="ECO:0000256" key="3">
    <source>
        <dbReference type="ARBA" id="ARBA00022833"/>
    </source>
</evidence>
<keyword evidence="3" id="KW-0862">Zinc</keyword>
<dbReference type="EMBL" id="JACMSC010000001">
    <property type="protein sequence ID" value="KAG6539073.1"/>
    <property type="molecule type" value="Genomic_DNA"/>
</dbReference>
<gene>
    <name evidence="7" type="ORF">ZIOFF_004226</name>
</gene>
<evidence type="ECO:0000256" key="1">
    <source>
        <dbReference type="ARBA" id="ARBA00022723"/>
    </source>
</evidence>
<feature type="region of interest" description="Disordered" evidence="5">
    <location>
        <begin position="325"/>
        <end position="351"/>
    </location>
</feature>
<dbReference type="InterPro" id="IPR006461">
    <property type="entry name" value="PLAC_motif_containing"/>
</dbReference>
<dbReference type="InterPro" id="IPR049808">
    <property type="entry name" value="CONSTANS-like_Bbox1"/>
</dbReference>